<proteinExistence type="predicted"/>
<accession>A0A8S5P6P4</accession>
<evidence type="ECO:0000313" key="1">
    <source>
        <dbReference type="EMBL" id="DAE02328.1"/>
    </source>
</evidence>
<organism evidence="1">
    <name type="scientific">Herelleviridae sp. cttEB8</name>
    <dbReference type="NCBI Taxonomy" id="2825832"/>
    <lineage>
        <taxon>Viruses</taxon>
        <taxon>Duplodnaviria</taxon>
        <taxon>Heunggongvirae</taxon>
        <taxon>Uroviricota</taxon>
        <taxon>Caudoviricetes</taxon>
        <taxon>Herelleviridae</taxon>
    </lineage>
</organism>
<protein>
    <submittedName>
        <fullName evidence="1">PolyVal Metallopeptidase superfamily domain</fullName>
    </submittedName>
</protein>
<sequence length="154" mass="18064">MKRQELYIEKYDWHILLFLDYSCDYLDEVLDAMDKLKCGSKSYDIAYDNLSSCSINTGLTFSDYISRTSVIVISITNSEKEFLKSYHHELGHCAVHICQFYGIPLEGEEVQYLGQDLVDRTWDIAKIFLCDCDCCKNRRNEKKRDFEGNESHEK</sequence>
<dbReference type="EMBL" id="BK015344">
    <property type="protein sequence ID" value="DAE02328.1"/>
    <property type="molecule type" value="Genomic_DNA"/>
</dbReference>
<reference evidence="1" key="1">
    <citation type="journal article" date="2021" name="Proc. Natl. Acad. Sci. U.S.A.">
        <title>A Catalog of Tens of Thousands of Viruses from Human Metagenomes Reveals Hidden Associations with Chronic Diseases.</title>
        <authorList>
            <person name="Tisza M.J."/>
            <person name="Buck C.B."/>
        </authorList>
    </citation>
    <scope>NUCLEOTIDE SEQUENCE</scope>
    <source>
        <strain evidence="1">CttEB8</strain>
    </source>
</reference>
<name>A0A8S5P6P4_9CAUD</name>